<accession>A0A412PCJ2</accession>
<reference evidence="9 10" key="1">
    <citation type="submission" date="2018-08" db="EMBL/GenBank/DDBJ databases">
        <title>A genome reference for cultivated species of the human gut microbiota.</title>
        <authorList>
            <person name="Zou Y."/>
            <person name="Xue W."/>
            <person name="Luo G."/>
        </authorList>
    </citation>
    <scope>NUCLEOTIDE SEQUENCE [LARGE SCALE GENOMIC DNA]</scope>
    <source>
        <strain evidence="9 10">AF18-46</strain>
    </source>
</reference>
<dbReference type="PANTHER" id="PTHR34581:SF2">
    <property type="entry name" value="PTS SYSTEM N,N'-DIACETYLCHITOBIOSE-SPECIFIC EIIB COMPONENT"/>
    <property type="match status" value="1"/>
</dbReference>
<keyword evidence="6" id="KW-0418">Kinase</keyword>
<dbReference type="InterPro" id="IPR051819">
    <property type="entry name" value="PTS_sugar-specific_EIIB"/>
</dbReference>
<dbReference type="Gene3D" id="3.40.50.2300">
    <property type="match status" value="1"/>
</dbReference>
<protein>
    <submittedName>
        <fullName evidence="9">PTS sugar transporter subunit IIB</fullName>
    </submittedName>
</protein>
<dbReference type="GO" id="GO:0009401">
    <property type="term" value="P:phosphoenolpyruvate-dependent sugar phosphotransferase system"/>
    <property type="evidence" value="ECO:0007669"/>
    <property type="project" value="UniProtKB-KW"/>
</dbReference>
<gene>
    <name evidence="9" type="ORF">DWX20_07005</name>
</gene>
<feature type="modified residue" description="Phosphocysteine; by EIIA" evidence="7">
    <location>
        <position position="8"/>
    </location>
</feature>
<dbReference type="AlphaFoldDB" id="A0A412PCJ2"/>
<evidence type="ECO:0000259" key="8">
    <source>
        <dbReference type="PROSITE" id="PS51100"/>
    </source>
</evidence>
<evidence type="ECO:0000256" key="6">
    <source>
        <dbReference type="ARBA" id="ARBA00022777"/>
    </source>
</evidence>
<feature type="domain" description="PTS EIIB type-3" evidence="8">
    <location>
        <begin position="1"/>
        <end position="108"/>
    </location>
</feature>
<keyword evidence="3 9" id="KW-0762">Sugar transport</keyword>
<evidence type="ECO:0000256" key="4">
    <source>
        <dbReference type="ARBA" id="ARBA00022679"/>
    </source>
</evidence>
<dbReference type="InterPro" id="IPR003501">
    <property type="entry name" value="PTS_EIIB_2/3"/>
</dbReference>
<dbReference type="Pfam" id="PF02302">
    <property type="entry name" value="PTS_IIB"/>
    <property type="match status" value="1"/>
</dbReference>
<evidence type="ECO:0000256" key="1">
    <source>
        <dbReference type="ARBA" id="ARBA00022448"/>
    </source>
</evidence>
<dbReference type="CDD" id="cd05564">
    <property type="entry name" value="PTS_IIB_chitobiose_lichenan"/>
    <property type="match status" value="1"/>
</dbReference>
<evidence type="ECO:0000256" key="2">
    <source>
        <dbReference type="ARBA" id="ARBA00022553"/>
    </source>
</evidence>
<dbReference type="InterPro" id="IPR036095">
    <property type="entry name" value="PTS_EIIB-like_sf"/>
</dbReference>
<dbReference type="GO" id="GO:0008982">
    <property type="term" value="F:protein-N(PI)-phosphohistidine-sugar phosphotransferase activity"/>
    <property type="evidence" value="ECO:0007669"/>
    <property type="project" value="InterPro"/>
</dbReference>
<comment type="caution">
    <text evidence="9">The sequence shown here is derived from an EMBL/GenBank/DDBJ whole genome shotgun (WGS) entry which is preliminary data.</text>
</comment>
<evidence type="ECO:0000256" key="3">
    <source>
        <dbReference type="ARBA" id="ARBA00022597"/>
    </source>
</evidence>
<keyword evidence="1" id="KW-0813">Transport</keyword>
<keyword evidence="4" id="KW-0808">Transferase</keyword>
<dbReference type="GO" id="GO:0016301">
    <property type="term" value="F:kinase activity"/>
    <property type="evidence" value="ECO:0007669"/>
    <property type="project" value="UniProtKB-KW"/>
</dbReference>
<evidence type="ECO:0000256" key="5">
    <source>
        <dbReference type="ARBA" id="ARBA00022683"/>
    </source>
</evidence>
<name>A0A412PCJ2_9FIRM</name>
<keyword evidence="2" id="KW-0597">Phosphoprotein</keyword>
<dbReference type="PANTHER" id="PTHR34581">
    <property type="entry name" value="PTS SYSTEM N,N'-DIACETYLCHITOBIOSE-SPECIFIC EIIB COMPONENT"/>
    <property type="match status" value="1"/>
</dbReference>
<organism evidence="9 10">
    <name type="scientific">Solobacterium moorei</name>
    <dbReference type="NCBI Taxonomy" id="102148"/>
    <lineage>
        <taxon>Bacteria</taxon>
        <taxon>Bacillati</taxon>
        <taxon>Bacillota</taxon>
        <taxon>Erysipelotrichia</taxon>
        <taxon>Erysipelotrichales</taxon>
        <taxon>Erysipelotrichaceae</taxon>
        <taxon>Solobacterium</taxon>
    </lineage>
</organism>
<evidence type="ECO:0000313" key="10">
    <source>
        <dbReference type="Proteomes" id="UP000284731"/>
    </source>
</evidence>
<dbReference type="InterPro" id="IPR013012">
    <property type="entry name" value="PTS_EIIB_3"/>
</dbReference>
<evidence type="ECO:0000313" key="9">
    <source>
        <dbReference type="EMBL" id="RGT54912.1"/>
    </source>
</evidence>
<proteinExistence type="predicted"/>
<dbReference type="RefSeq" id="WP_118764974.1">
    <property type="nucleotide sequence ID" value="NZ_CABJCF010000003.1"/>
</dbReference>
<keyword evidence="5" id="KW-0598">Phosphotransferase system</keyword>
<dbReference type="PROSITE" id="PS51100">
    <property type="entry name" value="PTS_EIIB_TYPE_3"/>
    <property type="match status" value="1"/>
</dbReference>
<dbReference type="SUPFAM" id="SSF52794">
    <property type="entry name" value="PTS system IIB component-like"/>
    <property type="match status" value="1"/>
</dbReference>
<evidence type="ECO:0000256" key="7">
    <source>
        <dbReference type="PROSITE-ProRule" id="PRU00423"/>
    </source>
</evidence>
<dbReference type="EMBL" id="QRWX01000003">
    <property type="protein sequence ID" value="RGT54912.1"/>
    <property type="molecule type" value="Genomic_DNA"/>
</dbReference>
<dbReference type="Proteomes" id="UP000284731">
    <property type="component" value="Unassembled WGS sequence"/>
</dbReference>
<sequence length="112" mass="12722">MHKIYLFCSAGMSTSMMASKMQKVADQHTLDIEVKAFSDNLLDKIITEQNPDAILLGPQVKYLYDKVVNRYGHLGKPIFVIDTEEYGNMDGERVLKRAILEIKKKKAESEGK</sequence>